<sequence>MADKQRLYRVTFFNQGHIYEVYAKSVSQGGLYGFVEIEQLVFGERSELVVDPAEEKLASEFADVIRSYIPMHAVVRIDEVRKRGAAKVTDAGGSDGKVMPFPVYTGRN</sequence>
<dbReference type="Proteomes" id="UP001259982">
    <property type="component" value="Unassembled WGS sequence"/>
</dbReference>
<reference evidence="1 2" key="1">
    <citation type="submission" date="2023-09" db="EMBL/GenBank/DDBJ databases">
        <authorList>
            <person name="Rey-Velasco X."/>
        </authorList>
    </citation>
    <scope>NUCLEOTIDE SEQUENCE [LARGE SCALE GENOMIC DNA]</scope>
    <source>
        <strain evidence="1 2">P385</strain>
    </source>
</reference>
<protein>
    <submittedName>
        <fullName evidence="1">DUF1820 family protein</fullName>
    </submittedName>
</protein>
<dbReference type="PIRSF" id="PIRSF028538">
    <property type="entry name" value="DUF1820"/>
    <property type="match status" value="1"/>
</dbReference>
<evidence type="ECO:0000313" key="1">
    <source>
        <dbReference type="EMBL" id="MDT0619118.1"/>
    </source>
</evidence>
<proteinExistence type="predicted"/>
<organism evidence="1 2">
    <name type="scientific">Spectribacter acetivorans</name>
    <dbReference type="NCBI Taxonomy" id="3075603"/>
    <lineage>
        <taxon>Bacteria</taxon>
        <taxon>Pseudomonadati</taxon>
        <taxon>Pseudomonadota</taxon>
        <taxon>Gammaproteobacteria</taxon>
        <taxon>Salinisphaerales</taxon>
        <taxon>Salinisphaeraceae</taxon>
        <taxon>Spectribacter</taxon>
    </lineage>
</organism>
<evidence type="ECO:0000313" key="2">
    <source>
        <dbReference type="Proteomes" id="UP001259982"/>
    </source>
</evidence>
<dbReference type="EMBL" id="JAVRHY010000010">
    <property type="protein sequence ID" value="MDT0619118.1"/>
    <property type="molecule type" value="Genomic_DNA"/>
</dbReference>
<accession>A0ABU3B9H2</accession>
<dbReference type="RefSeq" id="WP_311652770.1">
    <property type="nucleotide sequence ID" value="NZ_JAVRHY010000010.1"/>
</dbReference>
<gene>
    <name evidence="1" type="ORF">RM531_11590</name>
</gene>
<dbReference type="Pfam" id="PF08850">
    <property type="entry name" value="DUF1820"/>
    <property type="match status" value="1"/>
</dbReference>
<keyword evidence="2" id="KW-1185">Reference proteome</keyword>
<dbReference type="InterPro" id="IPR014949">
    <property type="entry name" value="DUF1820"/>
</dbReference>
<name>A0ABU3B9H2_9GAMM</name>
<comment type="caution">
    <text evidence="1">The sequence shown here is derived from an EMBL/GenBank/DDBJ whole genome shotgun (WGS) entry which is preliminary data.</text>
</comment>